<gene>
    <name evidence="3" type="ORF">P154DRAFT_532023</name>
</gene>
<dbReference type="Proteomes" id="UP000799779">
    <property type="component" value="Unassembled WGS sequence"/>
</dbReference>
<organism evidence="3 4">
    <name type="scientific">Amniculicola lignicola CBS 123094</name>
    <dbReference type="NCBI Taxonomy" id="1392246"/>
    <lineage>
        <taxon>Eukaryota</taxon>
        <taxon>Fungi</taxon>
        <taxon>Dikarya</taxon>
        <taxon>Ascomycota</taxon>
        <taxon>Pezizomycotina</taxon>
        <taxon>Dothideomycetes</taxon>
        <taxon>Pleosporomycetidae</taxon>
        <taxon>Pleosporales</taxon>
        <taxon>Amniculicolaceae</taxon>
        <taxon>Amniculicola</taxon>
    </lineage>
</organism>
<keyword evidence="1" id="KW-0812">Transmembrane</keyword>
<reference evidence="3" key="1">
    <citation type="journal article" date="2020" name="Stud. Mycol.">
        <title>101 Dothideomycetes genomes: a test case for predicting lifestyles and emergence of pathogens.</title>
        <authorList>
            <person name="Haridas S."/>
            <person name="Albert R."/>
            <person name="Binder M."/>
            <person name="Bloem J."/>
            <person name="Labutti K."/>
            <person name="Salamov A."/>
            <person name="Andreopoulos B."/>
            <person name="Baker S."/>
            <person name="Barry K."/>
            <person name="Bills G."/>
            <person name="Bluhm B."/>
            <person name="Cannon C."/>
            <person name="Castanera R."/>
            <person name="Culley D."/>
            <person name="Daum C."/>
            <person name="Ezra D."/>
            <person name="Gonzalez J."/>
            <person name="Henrissat B."/>
            <person name="Kuo A."/>
            <person name="Liang C."/>
            <person name="Lipzen A."/>
            <person name="Lutzoni F."/>
            <person name="Magnuson J."/>
            <person name="Mondo S."/>
            <person name="Nolan M."/>
            <person name="Ohm R."/>
            <person name="Pangilinan J."/>
            <person name="Park H.-J."/>
            <person name="Ramirez L."/>
            <person name="Alfaro M."/>
            <person name="Sun H."/>
            <person name="Tritt A."/>
            <person name="Yoshinaga Y."/>
            <person name="Zwiers L.-H."/>
            <person name="Turgeon B."/>
            <person name="Goodwin S."/>
            <person name="Spatafora J."/>
            <person name="Crous P."/>
            <person name="Grigoriev I."/>
        </authorList>
    </citation>
    <scope>NUCLEOTIDE SEQUENCE</scope>
    <source>
        <strain evidence="3">CBS 123094</strain>
    </source>
</reference>
<keyword evidence="1" id="KW-0472">Membrane</keyword>
<sequence length="317" mass="35705">MRFQTSTAEKEGIASGFGALYSRHCFESALSQKELDSCLQTGFVKMVGFVIVAGLAMAALAFWWDFESWQKFGQLCYFFGRAFRRVPKDLLRTGFPSSDQLTCVIGTGGTPPTFQGYFKIRRWGLYLIYKRRDLLDVSEIPDEGPAYLTPGSIPQRAGDRPKPTRWALPQRQHKEPITPKAHEHLFNLLPPFATKSPGPAYIRYGPSKTEGGTGPAIYVQPNVPTINPVAHNIFYEIAHVHPNDNSLHVYVSPKDARAVIEAGWGERFTVNWIAPESWIMVYAPRNEEEVRIVRKIVWAGVCFAVGEEVEEPEEALK</sequence>
<dbReference type="EMBL" id="ML977571">
    <property type="protein sequence ID" value="KAF2003643.1"/>
    <property type="molecule type" value="Genomic_DNA"/>
</dbReference>
<dbReference type="Pfam" id="PF17648">
    <property type="entry name" value="Luciferase"/>
    <property type="match status" value="1"/>
</dbReference>
<dbReference type="InterPro" id="IPR048273">
    <property type="entry name" value="Luciferase"/>
</dbReference>
<name>A0A6A5WP45_9PLEO</name>
<evidence type="ECO:0000259" key="2">
    <source>
        <dbReference type="Pfam" id="PF17648"/>
    </source>
</evidence>
<feature type="transmembrane region" description="Helical" evidence="1">
    <location>
        <begin position="43"/>
        <end position="64"/>
    </location>
</feature>
<dbReference type="InterPro" id="IPR040841">
    <property type="entry name" value="Luciferase_dom"/>
</dbReference>
<dbReference type="OrthoDB" id="5358398at2759"/>
<dbReference type="PANTHER" id="PTHR38695">
    <property type="entry name" value="AMINO ACID PERMEASE_ SLC12A DOMAIN-CONTAINING PROTEIN"/>
    <property type="match status" value="1"/>
</dbReference>
<evidence type="ECO:0000313" key="3">
    <source>
        <dbReference type="EMBL" id="KAF2003643.1"/>
    </source>
</evidence>
<keyword evidence="4" id="KW-1185">Reference proteome</keyword>
<feature type="domain" description="Luciferase" evidence="2">
    <location>
        <begin position="236"/>
        <end position="299"/>
    </location>
</feature>
<evidence type="ECO:0000313" key="4">
    <source>
        <dbReference type="Proteomes" id="UP000799779"/>
    </source>
</evidence>
<keyword evidence="1" id="KW-1133">Transmembrane helix</keyword>
<accession>A0A6A5WP45</accession>
<proteinExistence type="predicted"/>
<protein>
    <recommendedName>
        <fullName evidence="2">Luciferase domain-containing protein</fullName>
    </recommendedName>
</protein>
<dbReference type="AlphaFoldDB" id="A0A6A5WP45"/>
<dbReference type="PANTHER" id="PTHR38695:SF1">
    <property type="entry name" value="AMINO ACID PERMEASE_ SLC12A DOMAIN-CONTAINING PROTEIN"/>
    <property type="match status" value="1"/>
</dbReference>
<evidence type="ECO:0000256" key="1">
    <source>
        <dbReference type="SAM" id="Phobius"/>
    </source>
</evidence>